<name>A0A371D4B0_9APHY</name>
<dbReference type="Gene3D" id="1.20.1250.20">
    <property type="entry name" value="MFS general substrate transporter like domains"/>
    <property type="match status" value="1"/>
</dbReference>
<evidence type="ECO:0000256" key="2">
    <source>
        <dbReference type="ARBA" id="ARBA00022448"/>
    </source>
</evidence>
<feature type="transmembrane region" description="Helical" evidence="7">
    <location>
        <begin position="341"/>
        <end position="359"/>
    </location>
</feature>
<feature type="transmembrane region" description="Helical" evidence="7">
    <location>
        <begin position="501"/>
        <end position="520"/>
    </location>
</feature>
<feature type="transmembrane region" description="Helical" evidence="7">
    <location>
        <begin position="233"/>
        <end position="252"/>
    </location>
</feature>
<evidence type="ECO:0000256" key="3">
    <source>
        <dbReference type="ARBA" id="ARBA00022692"/>
    </source>
</evidence>
<dbReference type="GO" id="GO:0000329">
    <property type="term" value="C:fungal-type vacuole membrane"/>
    <property type="evidence" value="ECO:0007669"/>
    <property type="project" value="TreeGrafter"/>
</dbReference>
<feature type="transmembrane region" description="Helical" evidence="7">
    <location>
        <begin position="191"/>
        <end position="213"/>
    </location>
</feature>
<dbReference type="InterPro" id="IPR036259">
    <property type="entry name" value="MFS_trans_sf"/>
</dbReference>
<sequence>MSSERDPLIPRTTSPEPLDVKRDTRRVGPMEISRTTRYGILAAIWVGTFLSSLNTTLVATLLPSISSDFNKAHQASWLGTAYLLATCTFTPLYGRLSNVLGRRGANQVAIFFAGLGVAACGFSTNMEMLIAARFLGGIGGGGLFTTATIITSDMYSLRNRGLTQGVAAVFNSMGMGLGGPLGGFLADRLGWRWAFLIQLPFFVVAFTLSSVYLRYVTPGRGKSTKAVLKRIDYGGSATLLGAVLSILVFLSMRFSEEHPWSSPIVYGPLTSAIVFTLLFIYVELKVAPEPILAPFLLKEKIPVLVGISNFLVATCNFTIMYNFPTWFQTVMLTSASEAGAHLIPNGVSISAGSLFAGWVMHRTGRYRKLNLIFGLFPFVAAVLLALMREDSHPIVLWLSIIPAGFGNAVVLQTMLIALLAHLPQDAMAVGTGFGQLFRGIGQVGGVAISAALFQSILNVELHKRIHTPDAEELISRIRHSSTLVAKLPPELQRAARDSYAISLRAVFIMAAVSTLLAYIVRLPIPDKVLDQPRPRTRSLSELPNPHPRTPGELAEETQASESGDVTELEDEDSGAEEEHDVGDDVQDQVRPLLGRVIPKRRRLSTYESSDGGMDLEDDVIGGSARRSSIISSGRSR</sequence>
<keyword evidence="10" id="KW-1185">Reference proteome</keyword>
<proteinExistence type="predicted"/>
<reference evidence="9 10" key="1">
    <citation type="journal article" date="2018" name="Biotechnol. Biofuels">
        <title>Integrative visual omics of the white-rot fungus Polyporus brumalis exposes the biotechnological potential of its oxidative enzymes for delignifying raw plant biomass.</title>
        <authorList>
            <person name="Miyauchi S."/>
            <person name="Rancon A."/>
            <person name="Drula E."/>
            <person name="Hage H."/>
            <person name="Chaduli D."/>
            <person name="Favel A."/>
            <person name="Grisel S."/>
            <person name="Henrissat B."/>
            <person name="Herpoel-Gimbert I."/>
            <person name="Ruiz-Duenas F.J."/>
            <person name="Chevret D."/>
            <person name="Hainaut M."/>
            <person name="Lin J."/>
            <person name="Wang M."/>
            <person name="Pangilinan J."/>
            <person name="Lipzen A."/>
            <person name="Lesage-Meessen L."/>
            <person name="Navarro D."/>
            <person name="Riley R."/>
            <person name="Grigoriev I.V."/>
            <person name="Zhou S."/>
            <person name="Raouche S."/>
            <person name="Rosso M.N."/>
        </authorList>
    </citation>
    <scope>NUCLEOTIDE SEQUENCE [LARGE SCALE GENOMIC DNA]</scope>
    <source>
        <strain evidence="9 10">BRFM 1820</strain>
    </source>
</reference>
<evidence type="ECO:0000256" key="6">
    <source>
        <dbReference type="SAM" id="MobiDB-lite"/>
    </source>
</evidence>
<dbReference type="PANTHER" id="PTHR23501">
    <property type="entry name" value="MAJOR FACILITATOR SUPERFAMILY"/>
    <property type="match status" value="1"/>
</dbReference>
<feature type="compositionally biased region" description="Low complexity" evidence="6">
    <location>
        <begin position="620"/>
        <end position="636"/>
    </location>
</feature>
<dbReference type="SUPFAM" id="SSF103473">
    <property type="entry name" value="MFS general substrate transporter"/>
    <property type="match status" value="1"/>
</dbReference>
<evidence type="ECO:0000259" key="8">
    <source>
        <dbReference type="PROSITE" id="PS50850"/>
    </source>
</evidence>
<gene>
    <name evidence="9" type="ORF">OH76DRAFT_777446</name>
</gene>
<evidence type="ECO:0000256" key="7">
    <source>
        <dbReference type="SAM" id="Phobius"/>
    </source>
</evidence>
<organism evidence="9 10">
    <name type="scientific">Lentinus brumalis</name>
    <dbReference type="NCBI Taxonomy" id="2498619"/>
    <lineage>
        <taxon>Eukaryota</taxon>
        <taxon>Fungi</taxon>
        <taxon>Dikarya</taxon>
        <taxon>Basidiomycota</taxon>
        <taxon>Agaricomycotina</taxon>
        <taxon>Agaricomycetes</taxon>
        <taxon>Polyporales</taxon>
        <taxon>Polyporaceae</taxon>
        <taxon>Lentinus</taxon>
    </lineage>
</organism>
<feature type="region of interest" description="Disordered" evidence="6">
    <location>
        <begin position="530"/>
        <end position="636"/>
    </location>
</feature>
<feature type="transmembrane region" description="Helical" evidence="7">
    <location>
        <begin position="394"/>
        <end position="420"/>
    </location>
</feature>
<evidence type="ECO:0000313" key="10">
    <source>
        <dbReference type="Proteomes" id="UP000256964"/>
    </source>
</evidence>
<protein>
    <submittedName>
        <fullName evidence="9">MFS general substrate transporter</fullName>
    </submittedName>
</protein>
<dbReference type="GO" id="GO:0015174">
    <property type="term" value="F:basic amino acid transmembrane transporter activity"/>
    <property type="evidence" value="ECO:0007669"/>
    <property type="project" value="TreeGrafter"/>
</dbReference>
<feature type="region of interest" description="Disordered" evidence="6">
    <location>
        <begin position="1"/>
        <end position="24"/>
    </location>
</feature>
<feature type="transmembrane region" description="Helical" evidence="7">
    <location>
        <begin position="130"/>
        <end position="150"/>
    </location>
</feature>
<evidence type="ECO:0000313" key="9">
    <source>
        <dbReference type="EMBL" id="RDX47365.1"/>
    </source>
</evidence>
<evidence type="ECO:0000256" key="1">
    <source>
        <dbReference type="ARBA" id="ARBA00004127"/>
    </source>
</evidence>
<feature type="transmembrane region" description="Helical" evidence="7">
    <location>
        <begin position="74"/>
        <end position="93"/>
    </location>
</feature>
<feature type="transmembrane region" description="Helical" evidence="7">
    <location>
        <begin position="105"/>
        <end position="124"/>
    </location>
</feature>
<keyword evidence="2" id="KW-0813">Transport</keyword>
<dbReference type="STRING" id="139420.A0A371D4B0"/>
<accession>A0A371D4B0</accession>
<comment type="subcellular location">
    <subcellularLocation>
        <location evidence="1">Endomembrane system</location>
        <topology evidence="1">Multi-pass membrane protein</topology>
    </subcellularLocation>
</comment>
<dbReference type="GO" id="GO:0005886">
    <property type="term" value="C:plasma membrane"/>
    <property type="evidence" value="ECO:0007669"/>
    <property type="project" value="TreeGrafter"/>
</dbReference>
<dbReference type="InterPro" id="IPR020846">
    <property type="entry name" value="MFS_dom"/>
</dbReference>
<dbReference type="AlphaFoldDB" id="A0A371D4B0"/>
<dbReference type="OrthoDB" id="3437016at2759"/>
<feature type="transmembrane region" description="Helical" evidence="7">
    <location>
        <begin position="38"/>
        <end position="62"/>
    </location>
</feature>
<keyword evidence="4 7" id="KW-1133">Transmembrane helix</keyword>
<dbReference type="EMBL" id="KZ857419">
    <property type="protein sequence ID" value="RDX47365.1"/>
    <property type="molecule type" value="Genomic_DNA"/>
</dbReference>
<feature type="transmembrane region" description="Helical" evidence="7">
    <location>
        <begin position="303"/>
        <end position="321"/>
    </location>
</feature>
<dbReference type="InterPro" id="IPR011701">
    <property type="entry name" value="MFS"/>
</dbReference>
<dbReference type="PANTHER" id="PTHR23501:SF191">
    <property type="entry name" value="VACUOLAR BASIC AMINO ACID TRANSPORTER 4"/>
    <property type="match status" value="1"/>
</dbReference>
<dbReference type="Pfam" id="PF07690">
    <property type="entry name" value="MFS_1"/>
    <property type="match status" value="1"/>
</dbReference>
<dbReference type="Proteomes" id="UP000256964">
    <property type="component" value="Unassembled WGS sequence"/>
</dbReference>
<feature type="transmembrane region" description="Helical" evidence="7">
    <location>
        <begin position="162"/>
        <end position="185"/>
    </location>
</feature>
<feature type="domain" description="Major facilitator superfamily (MFS) profile" evidence="8">
    <location>
        <begin position="40"/>
        <end position="528"/>
    </location>
</feature>
<dbReference type="PROSITE" id="PS50850">
    <property type="entry name" value="MFS"/>
    <property type="match status" value="1"/>
</dbReference>
<feature type="transmembrane region" description="Helical" evidence="7">
    <location>
        <begin position="264"/>
        <end position="282"/>
    </location>
</feature>
<keyword evidence="5 7" id="KW-0472">Membrane</keyword>
<feature type="compositionally biased region" description="Acidic residues" evidence="6">
    <location>
        <begin position="564"/>
        <end position="586"/>
    </location>
</feature>
<dbReference type="GO" id="GO:0012505">
    <property type="term" value="C:endomembrane system"/>
    <property type="evidence" value="ECO:0007669"/>
    <property type="project" value="UniProtKB-SubCell"/>
</dbReference>
<evidence type="ECO:0000256" key="4">
    <source>
        <dbReference type="ARBA" id="ARBA00022989"/>
    </source>
</evidence>
<evidence type="ECO:0000256" key="5">
    <source>
        <dbReference type="ARBA" id="ARBA00023136"/>
    </source>
</evidence>
<keyword evidence="3 7" id="KW-0812">Transmembrane</keyword>
<feature type="transmembrane region" description="Helical" evidence="7">
    <location>
        <begin position="371"/>
        <end position="388"/>
    </location>
</feature>